<dbReference type="SUPFAM" id="SSF81383">
    <property type="entry name" value="F-box domain"/>
    <property type="match status" value="1"/>
</dbReference>
<evidence type="ECO:0000259" key="1">
    <source>
        <dbReference type="Pfam" id="PF00646"/>
    </source>
</evidence>
<dbReference type="InterPro" id="IPR036047">
    <property type="entry name" value="F-box-like_dom_sf"/>
</dbReference>
<dbReference type="Pfam" id="PF00646">
    <property type="entry name" value="F-box"/>
    <property type="match status" value="1"/>
</dbReference>
<name>A0A6A5WJB0_9PLEO</name>
<dbReference type="Proteomes" id="UP000799779">
    <property type="component" value="Unassembled WGS sequence"/>
</dbReference>
<dbReference type="AlphaFoldDB" id="A0A6A5WJB0"/>
<organism evidence="2 3">
    <name type="scientific">Amniculicola lignicola CBS 123094</name>
    <dbReference type="NCBI Taxonomy" id="1392246"/>
    <lineage>
        <taxon>Eukaryota</taxon>
        <taxon>Fungi</taxon>
        <taxon>Dikarya</taxon>
        <taxon>Ascomycota</taxon>
        <taxon>Pezizomycotina</taxon>
        <taxon>Dothideomycetes</taxon>
        <taxon>Pleosporomycetidae</taxon>
        <taxon>Pleosporales</taxon>
        <taxon>Amniculicolaceae</taxon>
        <taxon>Amniculicola</taxon>
    </lineage>
</organism>
<reference evidence="2" key="1">
    <citation type="journal article" date="2020" name="Stud. Mycol.">
        <title>101 Dothideomycetes genomes: a test case for predicting lifestyles and emergence of pathogens.</title>
        <authorList>
            <person name="Haridas S."/>
            <person name="Albert R."/>
            <person name="Binder M."/>
            <person name="Bloem J."/>
            <person name="Labutti K."/>
            <person name="Salamov A."/>
            <person name="Andreopoulos B."/>
            <person name="Baker S."/>
            <person name="Barry K."/>
            <person name="Bills G."/>
            <person name="Bluhm B."/>
            <person name="Cannon C."/>
            <person name="Castanera R."/>
            <person name="Culley D."/>
            <person name="Daum C."/>
            <person name="Ezra D."/>
            <person name="Gonzalez J."/>
            <person name="Henrissat B."/>
            <person name="Kuo A."/>
            <person name="Liang C."/>
            <person name="Lipzen A."/>
            <person name="Lutzoni F."/>
            <person name="Magnuson J."/>
            <person name="Mondo S."/>
            <person name="Nolan M."/>
            <person name="Ohm R."/>
            <person name="Pangilinan J."/>
            <person name="Park H.-J."/>
            <person name="Ramirez L."/>
            <person name="Alfaro M."/>
            <person name="Sun H."/>
            <person name="Tritt A."/>
            <person name="Yoshinaga Y."/>
            <person name="Zwiers L.-H."/>
            <person name="Turgeon B."/>
            <person name="Goodwin S."/>
            <person name="Spatafora J."/>
            <person name="Crous P."/>
            <person name="Grigoriev I."/>
        </authorList>
    </citation>
    <scope>NUCLEOTIDE SEQUENCE</scope>
    <source>
        <strain evidence="2">CBS 123094</strain>
    </source>
</reference>
<sequence>MFHLDQLLDRFSMANIDVGIDFSSNLGTLSTISTELLLQIFQHLTVQDLVRFRRCNCIREMWSKES</sequence>
<proteinExistence type="predicted"/>
<dbReference type="EMBL" id="ML977582">
    <property type="protein sequence ID" value="KAF2001527.1"/>
    <property type="molecule type" value="Genomic_DNA"/>
</dbReference>
<keyword evidence="3" id="KW-1185">Reference proteome</keyword>
<evidence type="ECO:0000313" key="2">
    <source>
        <dbReference type="EMBL" id="KAF2001527.1"/>
    </source>
</evidence>
<dbReference type="OrthoDB" id="3681166at2759"/>
<evidence type="ECO:0000313" key="3">
    <source>
        <dbReference type="Proteomes" id="UP000799779"/>
    </source>
</evidence>
<gene>
    <name evidence="2" type="ORF">P154DRAFT_164514</name>
</gene>
<protein>
    <recommendedName>
        <fullName evidence="1">F-box domain-containing protein</fullName>
    </recommendedName>
</protein>
<dbReference type="InterPro" id="IPR001810">
    <property type="entry name" value="F-box_dom"/>
</dbReference>
<feature type="domain" description="F-box" evidence="1">
    <location>
        <begin position="30"/>
        <end position="55"/>
    </location>
</feature>
<accession>A0A6A5WJB0</accession>